<evidence type="ECO:0000256" key="8">
    <source>
        <dbReference type="ARBA" id="ARBA00023136"/>
    </source>
</evidence>
<reference evidence="10 11" key="1">
    <citation type="submission" date="2019-07" db="EMBL/GenBank/DDBJ databases">
        <title>Rapid identification of Enteric Bacteria from Whole Genome Sequences (WGS) using Average Nucleotide Identity (ANI).</title>
        <authorList>
            <person name="Lane C."/>
        </authorList>
    </citation>
    <scope>NUCLEOTIDE SEQUENCE [LARGE SCALE GENOMIC DNA]</scope>
    <source>
        <strain evidence="10 11">2011D-8905</strain>
    </source>
</reference>
<dbReference type="PANTHER" id="PTHR42865:SF8">
    <property type="entry name" value="SERINE_THREONINE TRANSPORTER SSTT"/>
    <property type="match status" value="1"/>
</dbReference>
<feature type="transmembrane region" description="Helical" evidence="9">
    <location>
        <begin position="83"/>
        <end position="105"/>
    </location>
</feature>
<feature type="transmembrane region" description="Helical" evidence="9">
    <location>
        <begin position="327"/>
        <end position="355"/>
    </location>
</feature>
<evidence type="ECO:0000256" key="6">
    <source>
        <dbReference type="ARBA" id="ARBA00022970"/>
    </source>
</evidence>
<evidence type="ECO:0000313" key="11">
    <source>
        <dbReference type="Proteomes" id="UP000321614"/>
    </source>
</evidence>
<evidence type="ECO:0000256" key="5">
    <source>
        <dbReference type="ARBA" id="ARBA00022847"/>
    </source>
</evidence>
<protein>
    <submittedName>
        <fullName evidence="10">Serine/threonine transporter SstT</fullName>
    </submittedName>
</protein>
<feature type="transmembrane region" description="Helical" evidence="9">
    <location>
        <begin position="16"/>
        <end position="34"/>
    </location>
</feature>
<accession>A0ABY3G3E2</accession>
<evidence type="ECO:0000256" key="3">
    <source>
        <dbReference type="ARBA" id="ARBA00022475"/>
    </source>
</evidence>
<keyword evidence="3" id="KW-1003">Cell membrane</keyword>
<proteinExistence type="inferred from homology"/>
<keyword evidence="4 9" id="KW-0812">Transmembrane</keyword>
<feature type="transmembrane region" description="Helical" evidence="9">
    <location>
        <begin position="54"/>
        <end position="71"/>
    </location>
</feature>
<comment type="caution">
    <text evidence="10">The sequence shown here is derived from an EMBL/GenBank/DDBJ whole genome shotgun (WGS) entry which is preliminary data.</text>
</comment>
<dbReference type="InterPro" id="IPR036458">
    <property type="entry name" value="Na:dicarbo_symporter_sf"/>
</dbReference>
<feature type="transmembrane region" description="Helical" evidence="9">
    <location>
        <begin position="249"/>
        <end position="268"/>
    </location>
</feature>
<keyword evidence="6" id="KW-0029">Amino-acid transport</keyword>
<dbReference type="SUPFAM" id="SSF118215">
    <property type="entry name" value="Proton glutamate symport protein"/>
    <property type="match status" value="1"/>
</dbReference>
<organism evidence="10 11">
    <name type="scientific">Campylobacter insulaenigrae</name>
    <dbReference type="NCBI Taxonomy" id="260714"/>
    <lineage>
        <taxon>Bacteria</taxon>
        <taxon>Pseudomonadati</taxon>
        <taxon>Campylobacterota</taxon>
        <taxon>Epsilonproteobacteria</taxon>
        <taxon>Campylobacterales</taxon>
        <taxon>Campylobacteraceae</taxon>
        <taxon>Campylobacter</taxon>
    </lineage>
</organism>
<dbReference type="InterPro" id="IPR001991">
    <property type="entry name" value="Na-dicarboxylate_symporter"/>
</dbReference>
<dbReference type="Proteomes" id="UP000321614">
    <property type="component" value="Unassembled WGS sequence"/>
</dbReference>
<dbReference type="PRINTS" id="PR00173">
    <property type="entry name" value="EDTRNSPORT"/>
</dbReference>
<dbReference type="NCBIfam" id="NF010151">
    <property type="entry name" value="PRK13628.1"/>
    <property type="match status" value="1"/>
</dbReference>
<dbReference type="InterPro" id="IPR023025">
    <property type="entry name" value="Ser_Thr_transp_SstT"/>
</dbReference>
<dbReference type="RefSeq" id="WP_147500961.1">
    <property type="nucleotide sequence ID" value="NZ_VOAW01000015.1"/>
</dbReference>
<feature type="transmembrane region" description="Helical" evidence="9">
    <location>
        <begin position="218"/>
        <end position="242"/>
    </location>
</feature>
<dbReference type="Gene3D" id="1.10.3860.10">
    <property type="entry name" value="Sodium:dicarboxylate symporter"/>
    <property type="match status" value="1"/>
</dbReference>
<keyword evidence="8 9" id="KW-0472">Membrane</keyword>
<feature type="transmembrane region" description="Helical" evidence="9">
    <location>
        <begin position="184"/>
        <end position="206"/>
    </location>
</feature>
<dbReference type="PANTHER" id="PTHR42865">
    <property type="entry name" value="PROTON/GLUTAMATE-ASPARTATE SYMPORTER"/>
    <property type="match status" value="1"/>
</dbReference>
<sequence>MNFISSIITHYKNGNLILQICIGIILGILIGLLSKDLAAFADILGSLFTGALKAIAPILVFILILTTICTKEFSHGSTKIKHIIFLYIFGTFLASLSAVSISFIFPVELVLTNIEKASNSSPSHIGEVFKTLLFQMVDNPIHALSSGNYLSILVWAIGGGFALRHCSNDAKQLFTDINEGVLKIVKFIVKLAPFGIFGLVANSVAQTGAQGLLSYAKLLIILVLTMLFVAFIINALIVFIYTKKNPYPLIFICIKHSAVFAFFTRSSAANIPVNMALCSKLNIDNNLYSISIPLGATINMAGAAVTIAILSLAAAHTVGIEINFLQAILLSILAAFAACGASGVAGGSLLLIPLACSLFNIDYNIAMQVVAVGFIIGVIQDSVETALNSSTDVLFSAICSDNELNLKF</sequence>
<dbReference type="EMBL" id="VOAW01000015">
    <property type="protein sequence ID" value="TWO24634.1"/>
    <property type="molecule type" value="Genomic_DNA"/>
</dbReference>
<feature type="transmembrane region" description="Helical" evidence="9">
    <location>
        <begin position="288"/>
        <end position="315"/>
    </location>
</feature>
<keyword evidence="7 9" id="KW-1133">Transmembrane helix</keyword>
<name>A0ABY3G3E2_9BACT</name>
<keyword evidence="2" id="KW-0813">Transport</keyword>
<evidence type="ECO:0000256" key="1">
    <source>
        <dbReference type="ARBA" id="ARBA00004141"/>
    </source>
</evidence>
<feature type="transmembrane region" description="Helical" evidence="9">
    <location>
        <begin position="141"/>
        <end position="163"/>
    </location>
</feature>
<gene>
    <name evidence="10" type="primary">sstT</name>
    <name evidence="10" type="ORF">ZA01_05880</name>
</gene>
<evidence type="ECO:0000256" key="4">
    <source>
        <dbReference type="ARBA" id="ARBA00022692"/>
    </source>
</evidence>
<dbReference type="Pfam" id="PF00375">
    <property type="entry name" value="SDF"/>
    <property type="match status" value="1"/>
</dbReference>
<evidence type="ECO:0000256" key="2">
    <source>
        <dbReference type="ARBA" id="ARBA00022448"/>
    </source>
</evidence>
<evidence type="ECO:0000256" key="7">
    <source>
        <dbReference type="ARBA" id="ARBA00022989"/>
    </source>
</evidence>
<dbReference type="HAMAP" id="MF_01582">
    <property type="entry name" value="Ser_Thr_transp_SstT"/>
    <property type="match status" value="1"/>
</dbReference>
<evidence type="ECO:0000313" key="10">
    <source>
        <dbReference type="EMBL" id="TWO24634.1"/>
    </source>
</evidence>
<evidence type="ECO:0000256" key="9">
    <source>
        <dbReference type="SAM" id="Phobius"/>
    </source>
</evidence>
<keyword evidence="5" id="KW-0769">Symport</keyword>
<comment type="subcellular location">
    <subcellularLocation>
        <location evidence="1">Membrane</location>
        <topology evidence="1">Multi-pass membrane protein</topology>
    </subcellularLocation>
</comment>
<keyword evidence="11" id="KW-1185">Reference proteome</keyword>